<comment type="caution">
    <text evidence="7">The sequence shown here is derived from an EMBL/GenBank/DDBJ whole genome shotgun (WGS) entry which is preliminary data.</text>
</comment>
<dbReference type="GO" id="GO:0005634">
    <property type="term" value="C:nucleus"/>
    <property type="evidence" value="ECO:0007669"/>
    <property type="project" value="UniProtKB-SubCell"/>
</dbReference>
<dbReference type="GO" id="GO:0005049">
    <property type="term" value="F:nuclear export signal receptor activity"/>
    <property type="evidence" value="ECO:0007669"/>
    <property type="project" value="InterPro"/>
</dbReference>
<comment type="similarity">
    <text evidence="2">Belongs to the exportin family.</text>
</comment>
<sequence>LGNIFVQHFTNLTTNQVRVIIKGFVSFNNNVSARKHHIRVFRIYLKEESGEDNTDLFLEERENEIQAAQNKKMMIPGMANPVKVI</sequence>
<reference evidence="7" key="1">
    <citation type="submission" date="2023-10" db="EMBL/GenBank/DDBJ databases">
        <title>Genome assembly of Pristionchus species.</title>
        <authorList>
            <person name="Yoshida K."/>
            <person name="Sommer R.J."/>
        </authorList>
    </citation>
    <scope>NUCLEOTIDE SEQUENCE</scope>
    <source>
        <strain evidence="7">RS0144</strain>
    </source>
</reference>
<dbReference type="AlphaFoldDB" id="A0AAV5T8P8"/>
<dbReference type="EMBL" id="BTSX01000003">
    <property type="protein sequence ID" value="GMS91480.1"/>
    <property type="molecule type" value="Genomic_DNA"/>
</dbReference>
<comment type="subcellular location">
    <subcellularLocation>
        <location evidence="1">Nucleus</location>
    </subcellularLocation>
</comment>
<dbReference type="Pfam" id="PF08767">
    <property type="entry name" value="CRM1_C"/>
    <property type="match status" value="1"/>
</dbReference>
<keyword evidence="8" id="KW-1185">Reference proteome</keyword>
<evidence type="ECO:0000256" key="3">
    <source>
        <dbReference type="ARBA" id="ARBA00022448"/>
    </source>
</evidence>
<dbReference type="Gene3D" id="1.25.10.10">
    <property type="entry name" value="Leucine-rich Repeat Variant"/>
    <property type="match status" value="1"/>
</dbReference>
<evidence type="ECO:0000259" key="6">
    <source>
        <dbReference type="Pfam" id="PF08767"/>
    </source>
</evidence>
<dbReference type="Proteomes" id="UP001432027">
    <property type="component" value="Unassembled WGS sequence"/>
</dbReference>
<name>A0AAV5T8P8_9BILA</name>
<protein>
    <recommendedName>
        <fullName evidence="6">Exportin-1 C-terminal domain-containing protein</fullName>
    </recommendedName>
</protein>
<dbReference type="GO" id="GO:0015031">
    <property type="term" value="P:protein transport"/>
    <property type="evidence" value="ECO:0007669"/>
    <property type="project" value="UniProtKB-KW"/>
</dbReference>
<dbReference type="InterPro" id="IPR011989">
    <property type="entry name" value="ARM-like"/>
</dbReference>
<keyword evidence="3" id="KW-0813">Transport</keyword>
<evidence type="ECO:0000256" key="1">
    <source>
        <dbReference type="ARBA" id="ARBA00004123"/>
    </source>
</evidence>
<feature type="non-terminal residue" evidence="7">
    <location>
        <position position="1"/>
    </location>
</feature>
<accession>A0AAV5T8P8</accession>
<evidence type="ECO:0000313" key="7">
    <source>
        <dbReference type="EMBL" id="GMS91480.1"/>
    </source>
</evidence>
<feature type="domain" description="Exportin-1 C-terminal" evidence="6">
    <location>
        <begin position="3"/>
        <end position="49"/>
    </location>
</feature>
<keyword evidence="5" id="KW-0539">Nucleus</keyword>
<feature type="non-terminal residue" evidence="7">
    <location>
        <position position="85"/>
    </location>
</feature>
<keyword evidence="4" id="KW-0653">Protein transport</keyword>
<dbReference type="InterPro" id="IPR014877">
    <property type="entry name" value="XPO1_C_dom"/>
</dbReference>
<evidence type="ECO:0000256" key="5">
    <source>
        <dbReference type="ARBA" id="ARBA00023242"/>
    </source>
</evidence>
<dbReference type="SUPFAM" id="SSF48371">
    <property type="entry name" value="ARM repeat"/>
    <property type="match status" value="1"/>
</dbReference>
<evidence type="ECO:0000256" key="4">
    <source>
        <dbReference type="ARBA" id="ARBA00022927"/>
    </source>
</evidence>
<evidence type="ECO:0000256" key="2">
    <source>
        <dbReference type="ARBA" id="ARBA00009466"/>
    </source>
</evidence>
<gene>
    <name evidence="7" type="ORF">PENTCL1PPCAC_13655</name>
</gene>
<proteinExistence type="inferred from homology"/>
<evidence type="ECO:0000313" key="8">
    <source>
        <dbReference type="Proteomes" id="UP001432027"/>
    </source>
</evidence>
<organism evidence="7 8">
    <name type="scientific">Pristionchus entomophagus</name>
    <dbReference type="NCBI Taxonomy" id="358040"/>
    <lineage>
        <taxon>Eukaryota</taxon>
        <taxon>Metazoa</taxon>
        <taxon>Ecdysozoa</taxon>
        <taxon>Nematoda</taxon>
        <taxon>Chromadorea</taxon>
        <taxon>Rhabditida</taxon>
        <taxon>Rhabditina</taxon>
        <taxon>Diplogasteromorpha</taxon>
        <taxon>Diplogasteroidea</taxon>
        <taxon>Neodiplogasteridae</taxon>
        <taxon>Pristionchus</taxon>
    </lineage>
</organism>
<dbReference type="InterPro" id="IPR016024">
    <property type="entry name" value="ARM-type_fold"/>
</dbReference>